<sequence>MADLPPEIFDSIIDCISDPPTLYALCLANKALRSSAERQLYSRLTHATDKFLQCRFLSTIIQVPRLARYVHEYHVYSLTSVLEVPQIWDLIYEGLLAMTNLKILVFREYGTRQPSAKLLDMDRGVKFRLEKLVWNGQTNENDLQKILEQQRTSLRDLSLDLTPGTPLSSILMPHLRKLSGELRILESLLPRSRVAHLTWVPSPYDALSLTDELIPDSATRSRLQKMADELRVVKSFVLKCPYYRPGLAAFEGLLDQMTFLSLTGLHSYEELDLLTMFPLFKELVLTTNHVKDPAPILAEDQKEVVLHAPNCILLISNTTGIDKIVSVLSRDGKEAKTNQ</sequence>
<dbReference type="Proteomes" id="UP000284706">
    <property type="component" value="Unassembled WGS sequence"/>
</dbReference>
<dbReference type="AlphaFoldDB" id="A0A409VYI3"/>
<organism evidence="1 2">
    <name type="scientific">Gymnopilus dilepis</name>
    <dbReference type="NCBI Taxonomy" id="231916"/>
    <lineage>
        <taxon>Eukaryota</taxon>
        <taxon>Fungi</taxon>
        <taxon>Dikarya</taxon>
        <taxon>Basidiomycota</taxon>
        <taxon>Agaricomycotina</taxon>
        <taxon>Agaricomycetes</taxon>
        <taxon>Agaricomycetidae</taxon>
        <taxon>Agaricales</taxon>
        <taxon>Agaricineae</taxon>
        <taxon>Hymenogastraceae</taxon>
        <taxon>Gymnopilus</taxon>
    </lineage>
</organism>
<name>A0A409VYI3_9AGAR</name>
<keyword evidence="2" id="KW-1185">Reference proteome</keyword>
<dbReference type="EMBL" id="NHYE01005508">
    <property type="protein sequence ID" value="PPQ71291.1"/>
    <property type="molecule type" value="Genomic_DNA"/>
</dbReference>
<evidence type="ECO:0000313" key="1">
    <source>
        <dbReference type="EMBL" id="PPQ71291.1"/>
    </source>
</evidence>
<evidence type="ECO:0000313" key="2">
    <source>
        <dbReference type="Proteomes" id="UP000284706"/>
    </source>
</evidence>
<protein>
    <recommendedName>
        <fullName evidence="3">F-box domain-containing protein</fullName>
    </recommendedName>
</protein>
<reference evidence="1 2" key="1">
    <citation type="journal article" date="2018" name="Evol. Lett.">
        <title>Horizontal gene cluster transfer increased hallucinogenic mushroom diversity.</title>
        <authorList>
            <person name="Reynolds H.T."/>
            <person name="Vijayakumar V."/>
            <person name="Gluck-Thaler E."/>
            <person name="Korotkin H.B."/>
            <person name="Matheny P.B."/>
            <person name="Slot J.C."/>
        </authorList>
    </citation>
    <scope>NUCLEOTIDE SEQUENCE [LARGE SCALE GENOMIC DNA]</scope>
    <source>
        <strain evidence="1 2">SRW20</strain>
    </source>
</reference>
<dbReference type="OrthoDB" id="2745898at2759"/>
<gene>
    <name evidence="1" type="ORF">CVT26_011941</name>
</gene>
<proteinExistence type="predicted"/>
<accession>A0A409VYI3</accession>
<comment type="caution">
    <text evidence="1">The sequence shown here is derived from an EMBL/GenBank/DDBJ whole genome shotgun (WGS) entry which is preliminary data.</text>
</comment>
<dbReference type="InParanoid" id="A0A409VYI3"/>
<evidence type="ECO:0008006" key="3">
    <source>
        <dbReference type="Google" id="ProtNLM"/>
    </source>
</evidence>